<evidence type="ECO:0000256" key="3">
    <source>
        <dbReference type="ARBA" id="ARBA00023125"/>
    </source>
</evidence>
<evidence type="ECO:0000259" key="7">
    <source>
        <dbReference type="PROSITE" id="PS50110"/>
    </source>
</evidence>
<keyword evidence="9" id="KW-1185">Reference proteome</keyword>
<feature type="domain" description="HTH luxR-type" evidence="6">
    <location>
        <begin position="152"/>
        <end position="217"/>
    </location>
</feature>
<keyword evidence="1 5" id="KW-0597">Phosphoprotein</keyword>
<dbReference type="CDD" id="cd06170">
    <property type="entry name" value="LuxR_C_like"/>
    <property type="match status" value="1"/>
</dbReference>
<keyword evidence="4" id="KW-0804">Transcription</keyword>
<keyword evidence="3" id="KW-0238">DNA-binding</keyword>
<feature type="domain" description="Response regulatory" evidence="7">
    <location>
        <begin position="4"/>
        <end position="120"/>
    </location>
</feature>
<proteinExistence type="predicted"/>
<dbReference type="SMART" id="SM00421">
    <property type="entry name" value="HTH_LUXR"/>
    <property type="match status" value="1"/>
</dbReference>
<evidence type="ECO:0000256" key="1">
    <source>
        <dbReference type="ARBA" id="ARBA00022553"/>
    </source>
</evidence>
<dbReference type="InterPro" id="IPR058245">
    <property type="entry name" value="NreC/VraR/RcsB-like_REC"/>
</dbReference>
<dbReference type="SMART" id="SM00448">
    <property type="entry name" value="REC"/>
    <property type="match status" value="1"/>
</dbReference>
<dbReference type="InterPro" id="IPR016032">
    <property type="entry name" value="Sig_transdc_resp-reg_C-effctor"/>
</dbReference>
<dbReference type="Pfam" id="PF00196">
    <property type="entry name" value="GerE"/>
    <property type="match status" value="1"/>
</dbReference>
<evidence type="ECO:0000256" key="2">
    <source>
        <dbReference type="ARBA" id="ARBA00023015"/>
    </source>
</evidence>
<dbReference type="Pfam" id="PF00072">
    <property type="entry name" value="Response_reg"/>
    <property type="match status" value="1"/>
</dbReference>
<keyword evidence="2" id="KW-0805">Transcription regulation</keyword>
<dbReference type="PANTHER" id="PTHR43214:SF41">
    <property type="entry name" value="NITRATE_NITRITE RESPONSE REGULATOR PROTEIN NARP"/>
    <property type="match status" value="1"/>
</dbReference>
<dbReference type="InterPro" id="IPR001789">
    <property type="entry name" value="Sig_transdc_resp-reg_receiver"/>
</dbReference>
<dbReference type="EMBL" id="JAJTWU010000002">
    <property type="protein sequence ID" value="MCE4553854.1"/>
    <property type="molecule type" value="Genomic_DNA"/>
</dbReference>
<dbReference type="PROSITE" id="PS50043">
    <property type="entry name" value="HTH_LUXR_2"/>
    <property type="match status" value="1"/>
</dbReference>
<dbReference type="PRINTS" id="PR00038">
    <property type="entry name" value="HTHLUXR"/>
</dbReference>
<dbReference type="CDD" id="cd17535">
    <property type="entry name" value="REC_NarL-like"/>
    <property type="match status" value="1"/>
</dbReference>
<evidence type="ECO:0000259" key="6">
    <source>
        <dbReference type="PROSITE" id="PS50043"/>
    </source>
</evidence>
<dbReference type="PANTHER" id="PTHR43214">
    <property type="entry name" value="TWO-COMPONENT RESPONSE REGULATOR"/>
    <property type="match status" value="1"/>
</dbReference>
<accession>A0ABS8XM37</accession>
<dbReference type="PROSITE" id="PS00622">
    <property type="entry name" value="HTH_LUXR_1"/>
    <property type="match status" value="1"/>
</dbReference>
<evidence type="ECO:0000313" key="8">
    <source>
        <dbReference type="EMBL" id="MCE4553854.1"/>
    </source>
</evidence>
<dbReference type="SUPFAM" id="SSF52172">
    <property type="entry name" value="CheY-like"/>
    <property type="match status" value="1"/>
</dbReference>
<dbReference type="InterPro" id="IPR000792">
    <property type="entry name" value="Tscrpt_reg_LuxR_C"/>
</dbReference>
<reference evidence="8 9" key="1">
    <citation type="submission" date="2021-12" db="EMBL/GenBank/DDBJ databases">
        <title>Genome seq of P8.</title>
        <authorList>
            <person name="Seo T."/>
        </authorList>
    </citation>
    <scope>NUCLEOTIDE SEQUENCE [LARGE SCALE GENOMIC DNA]</scope>
    <source>
        <strain evidence="8 9">P8</strain>
    </source>
</reference>
<dbReference type="RefSeq" id="WP_233370565.1">
    <property type="nucleotide sequence ID" value="NZ_JAJTWU010000002.1"/>
</dbReference>
<feature type="modified residue" description="4-aspartylphosphate" evidence="5">
    <location>
        <position position="55"/>
    </location>
</feature>
<dbReference type="InterPro" id="IPR011006">
    <property type="entry name" value="CheY-like_superfamily"/>
</dbReference>
<dbReference type="SUPFAM" id="SSF46894">
    <property type="entry name" value="C-terminal effector domain of the bipartite response regulators"/>
    <property type="match status" value="1"/>
</dbReference>
<gene>
    <name evidence="8" type="ORF">LXT13_05250</name>
</gene>
<evidence type="ECO:0000256" key="5">
    <source>
        <dbReference type="PROSITE-ProRule" id="PRU00169"/>
    </source>
</evidence>
<dbReference type="Gene3D" id="3.40.50.2300">
    <property type="match status" value="1"/>
</dbReference>
<name>A0ABS8XM37_9BURK</name>
<protein>
    <submittedName>
        <fullName evidence="8">Response regulator transcription factor</fullName>
    </submittedName>
</protein>
<dbReference type="PROSITE" id="PS50110">
    <property type="entry name" value="RESPONSE_REGULATORY"/>
    <property type="match status" value="1"/>
</dbReference>
<dbReference type="Proteomes" id="UP001200741">
    <property type="component" value="Unassembled WGS sequence"/>
</dbReference>
<evidence type="ECO:0000313" key="9">
    <source>
        <dbReference type="Proteomes" id="UP001200741"/>
    </source>
</evidence>
<sequence length="221" mass="23830">MKLRVLIVDDDPSVLQPFAAAVDAAPDMQVVGQAGTLAGGLHLLRNTRPDVLLVDLGLPDGDGTTLIAEAARALPDCEAMVVTVFGDESHVLAAIEAGATGYLLKDATPAEIVEQLRVLKAGGSPISAVIARQMLRRSAAWAQAQRNAASTTTDSDTTLSPREREVLELCAKGYSYEEIAPLLQVSRHTVTTFVKRIYRKLQVHSRTEAVYEARRMGLLRD</sequence>
<evidence type="ECO:0000256" key="4">
    <source>
        <dbReference type="ARBA" id="ARBA00023163"/>
    </source>
</evidence>
<comment type="caution">
    <text evidence="8">The sequence shown here is derived from an EMBL/GenBank/DDBJ whole genome shotgun (WGS) entry which is preliminary data.</text>
</comment>
<organism evidence="8 9">
    <name type="scientific">Pelomonas cellulosilytica</name>
    <dbReference type="NCBI Taxonomy" id="2906762"/>
    <lineage>
        <taxon>Bacteria</taxon>
        <taxon>Pseudomonadati</taxon>
        <taxon>Pseudomonadota</taxon>
        <taxon>Betaproteobacteria</taxon>
        <taxon>Burkholderiales</taxon>
        <taxon>Sphaerotilaceae</taxon>
        <taxon>Roseateles</taxon>
    </lineage>
</organism>
<dbReference type="InterPro" id="IPR039420">
    <property type="entry name" value="WalR-like"/>
</dbReference>